<keyword evidence="13 14" id="KW-0624">Polysaccharide degradation</keyword>
<proteinExistence type="inferred from homology"/>
<dbReference type="GO" id="GO:0005576">
    <property type="term" value="C:extracellular region"/>
    <property type="evidence" value="ECO:0007669"/>
    <property type="project" value="UniProtKB-SubCell"/>
</dbReference>
<evidence type="ECO:0000256" key="2">
    <source>
        <dbReference type="ARBA" id="ARBA00002059"/>
    </source>
</evidence>
<keyword evidence="7" id="KW-0964">Secreted</keyword>
<dbReference type="GO" id="GO:0031176">
    <property type="term" value="F:endo-1,4-beta-xylanase activity"/>
    <property type="evidence" value="ECO:0007669"/>
    <property type="project" value="UniProtKB-UniRule"/>
</dbReference>
<feature type="active site" description="Proton donor" evidence="14">
    <location>
        <position position="215"/>
    </location>
</feature>
<keyword evidence="9 16" id="KW-0732">Signal</keyword>
<dbReference type="Proteomes" id="UP000247233">
    <property type="component" value="Unassembled WGS sequence"/>
</dbReference>
<comment type="catalytic activity">
    <reaction evidence="1 14 15">
        <text>Endohydrolysis of (1-&gt;4)-beta-D-xylosidic linkages in xylans.</text>
        <dbReference type="EC" id="3.2.1.8"/>
    </reaction>
</comment>
<dbReference type="InterPro" id="IPR013320">
    <property type="entry name" value="ConA-like_dom_sf"/>
</dbReference>
<dbReference type="EC" id="3.2.1.8" evidence="6 14"/>
<reference evidence="18 19" key="1">
    <citation type="submission" date="2016-12" db="EMBL/GenBank/DDBJ databases">
        <title>The genomes of Aspergillus section Nigri reveals drivers in fungal speciation.</title>
        <authorList>
            <consortium name="DOE Joint Genome Institute"/>
            <person name="Vesth T.C."/>
            <person name="Nybo J."/>
            <person name="Theobald S."/>
            <person name="Brandl J."/>
            <person name="Frisvad J.C."/>
            <person name="Nielsen K.F."/>
            <person name="Lyhne E.K."/>
            <person name="Kogle M.E."/>
            <person name="Kuo A."/>
            <person name="Riley R."/>
            <person name="Clum A."/>
            <person name="Nolan M."/>
            <person name="Lipzen A."/>
            <person name="Salamov A."/>
            <person name="Henrissat B."/>
            <person name="Wiebenga A."/>
            <person name="De Vries R.P."/>
            <person name="Grigoriev I.V."/>
            <person name="Mortensen U.H."/>
            <person name="Andersen M.R."/>
            <person name="Baker S.E."/>
        </authorList>
    </citation>
    <scope>NUCLEOTIDE SEQUENCE [LARGE SCALE GENOMIC DNA]</scope>
    <source>
        <strain evidence="18 19">CBS 117.55</strain>
    </source>
</reference>
<evidence type="ECO:0000259" key="17">
    <source>
        <dbReference type="PROSITE" id="PS51761"/>
    </source>
</evidence>
<dbReference type="FunFam" id="2.60.120.180:FF:000001">
    <property type="entry name" value="Endo-1,4-beta-xylanase"/>
    <property type="match status" value="1"/>
</dbReference>
<dbReference type="Gene3D" id="2.60.120.180">
    <property type="match status" value="1"/>
</dbReference>
<dbReference type="InterPro" id="IPR033123">
    <property type="entry name" value="GH11_dom"/>
</dbReference>
<evidence type="ECO:0000256" key="7">
    <source>
        <dbReference type="ARBA" id="ARBA00022525"/>
    </source>
</evidence>
<feature type="signal peptide" evidence="16">
    <location>
        <begin position="1"/>
        <end position="19"/>
    </location>
</feature>
<dbReference type="GO" id="GO:0045493">
    <property type="term" value="P:xylan catabolic process"/>
    <property type="evidence" value="ECO:0007669"/>
    <property type="project" value="UniProtKB-UniRule"/>
</dbReference>
<sequence>MVHLSYKFLACLAAVKALAAPVDSLDERSTGLSRKLLPRLTTSSTGYSNGYYYSFWTDGGSGNVTYTNGDAGSYTVDWSDASNFVGGKGWNPGSARNITYSGTFTPDGNGYLSVYGWTTDPLIEYYIVESYGDYNPGTAGTHQGTVVSDGGTYDIYTATRTNEASIEGAATFTQYWSIRQTKRVGGTVTTANHFNEWAALGMDLGTHNYQIVATEGYESSGYSDITVD</sequence>
<evidence type="ECO:0000313" key="19">
    <source>
        <dbReference type="Proteomes" id="UP000247233"/>
    </source>
</evidence>
<comment type="caution">
    <text evidence="18">The sequence shown here is derived from an EMBL/GenBank/DDBJ whole genome shotgun (WGS) entry which is preliminary data.</text>
</comment>
<dbReference type="AlphaFoldDB" id="A0A317WH82"/>
<dbReference type="Pfam" id="PF00457">
    <property type="entry name" value="Glyco_hydro_11"/>
    <property type="match status" value="1"/>
</dbReference>
<evidence type="ECO:0000256" key="16">
    <source>
        <dbReference type="SAM" id="SignalP"/>
    </source>
</evidence>
<dbReference type="PROSITE" id="PS00776">
    <property type="entry name" value="GH11_1"/>
    <property type="match status" value="1"/>
</dbReference>
<dbReference type="GeneID" id="37061577"/>
<evidence type="ECO:0000256" key="4">
    <source>
        <dbReference type="ARBA" id="ARBA00004851"/>
    </source>
</evidence>
<feature type="active site" description="Nucleophile" evidence="14">
    <location>
        <position position="124"/>
    </location>
</feature>
<comment type="subcellular location">
    <subcellularLocation>
        <location evidence="3">Secreted</location>
    </subcellularLocation>
</comment>
<gene>
    <name evidence="18" type="ORF">BO70DRAFT_290282</name>
</gene>
<comment type="pathway">
    <text evidence="4 14 15">Glycan degradation; xylan degradation.</text>
</comment>
<evidence type="ECO:0000256" key="8">
    <source>
        <dbReference type="ARBA" id="ARBA00022651"/>
    </source>
</evidence>
<keyword evidence="8 14" id="KW-0858">Xylan degradation</keyword>
<keyword evidence="11 14" id="KW-0119">Carbohydrate metabolism</keyword>
<dbReference type="RefSeq" id="XP_025400393.1">
    <property type="nucleotide sequence ID" value="XM_025539340.1"/>
</dbReference>
<keyword evidence="19" id="KW-1185">Reference proteome</keyword>
<evidence type="ECO:0000256" key="10">
    <source>
        <dbReference type="ARBA" id="ARBA00022801"/>
    </source>
</evidence>
<name>A0A317WH82_9EURO</name>
<dbReference type="OrthoDB" id="2115822at2759"/>
<dbReference type="PROSITE" id="PS51761">
    <property type="entry name" value="GH11_3"/>
    <property type="match status" value="1"/>
</dbReference>
<dbReference type="VEuPathDB" id="FungiDB:BO70DRAFT_290282"/>
<dbReference type="EMBL" id="MSFL01000009">
    <property type="protein sequence ID" value="PWY85051.1"/>
    <property type="molecule type" value="Genomic_DNA"/>
</dbReference>
<evidence type="ECO:0000256" key="1">
    <source>
        <dbReference type="ARBA" id="ARBA00000681"/>
    </source>
</evidence>
<accession>A0A317WH82</accession>
<dbReference type="UniPathway" id="UPA00114"/>
<dbReference type="STRING" id="1448321.A0A317WH82"/>
<evidence type="ECO:0000256" key="15">
    <source>
        <dbReference type="RuleBase" id="RU362015"/>
    </source>
</evidence>
<comment type="function">
    <text evidence="2">Endo-1,4-beta-xylanase involved in the hydrolysis of xylan, a major structural heterogeneous polysaccharide found in plant biomass representing the second most abundant polysaccharide in the biosphere, after cellulose.</text>
</comment>
<dbReference type="PRINTS" id="PR00911">
    <property type="entry name" value="GLHYDRLASE11"/>
</dbReference>
<dbReference type="InterPro" id="IPR013319">
    <property type="entry name" value="GH11/12"/>
</dbReference>
<dbReference type="PANTHER" id="PTHR46828:SF2">
    <property type="entry name" value="ENDO-1,4-BETA-XYLANASE A-RELATED"/>
    <property type="match status" value="1"/>
</dbReference>
<evidence type="ECO:0000256" key="11">
    <source>
        <dbReference type="ARBA" id="ARBA00023277"/>
    </source>
</evidence>
<keyword evidence="10 14" id="KW-0378">Hydrolase</keyword>
<dbReference type="InterPro" id="IPR018208">
    <property type="entry name" value="GH11_AS_1"/>
</dbReference>
<evidence type="ECO:0000256" key="5">
    <source>
        <dbReference type="ARBA" id="ARBA00007792"/>
    </source>
</evidence>
<keyword evidence="12 14" id="KW-0326">Glycosidase</keyword>
<evidence type="ECO:0000256" key="12">
    <source>
        <dbReference type="ARBA" id="ARBA00023295"/>
    </source>
</evidence>
<feature type="domain" description="GH11" evidence="17">
    <location>
        <begin position="39"/>
        <end position="228"/>
    </location>
</feature>
<organism evidence="18 19">
    <name type="scientific">Aspergillus heteromorphus CBS 117.55</name>
    <dbReference type="NCBI Taxonomy" id="1448321"/>
    <lineage>
        <taxon>Eukaryota</taxon>
        <taxon>Fungi</taxon>
        <taxon>Dikarya</taxon>
        <taxon>Ascomycota</taxon>
        <taxon>Pezizomycotina</taxon>
        <taxon>Eurotiomycetes</taxon>
        <taxon>Eurotiomycetidae</taxon>
        <taxon>Eurotiales</taxon>
        <taxon>Aspergillaceae</taxon>
        <taxon>Aspergillus</taxon>
        <taxon>Aspergillus subgen. Circumdati</taxon>
    </lineage>
</organism>
<evidence type="ECO:0000256" key="3">
    <source>
        <dbReference type="ARBA" id="ARBA00004613"/>
    </source>
</evidence>
<feature type="chain" id="PRO_5016257604" description="Endo-1,4-beta-xylanase" evidence="16">
    <location>
        <begin position="20"/>
        <end position="228"/>
    </location>
</feature>
<dbReference type="InterPro" id="IPR001137">
    <property type="entry name" value="Glyco_hydro_11"/>
</dbReference>
<comment type="similarity">
    <text evidence="5 14 15">Belongs to the glycosyl hydrolase 11 (cellulase G) family.</text>
</comment>
<evidence type="ECO:0000256" key="6">
    <source>
        <dbReference type="ARBA" id="ARBA00012590"/>
    </source>
</evidence>
<evidence type="ECO:0000313" key="18">
    <source>
        <dbReference type="EMBL" id="PWY85051.1"/>
    </source>
</evidence>
<evidence type="ECO:0000256" key="9">
    <source>
        <dbReference type="ARBA" id="ARBA00022729"/>
    </source>
</evidence>
<protein>
    <recommendedName>
        <fullName evidence="6 14">Endo-1,4-beta-xylanase</fullName>
        <ecNumber evidence="6 14">3.2.1.8</ecNumber>
    </recommendedName>
</protein>
<evidence type="ECO:0000256" key="14">
    <source>
        <dbReference type="PROSITE-ProRule" id="PRU01097"/>
    </source>
</evidence>
<dbReference type="PANTHER" id="PTHR46828">
    <property type="entry name" value="ENDO-1,4-BETA-XYLANASE A-RELATED"/>
    <property type="match status" value="1"/>
</dbReference>
<dbReference type="SUPFAM" id="SSF49899">
    <property type="entry name" value="Concanavalin A-like lectins/glucanases"/>
    <property type="match status" value="1"/>
</dbReference>
<evidence type="ECO:0000256" key="13">
    <source>
        <dbReference type="ARBA" id="ARBA00023326"/>
    </source>
</evidence>